<dbReference type="GO" id="GO:0046930">
    <property type="term" value="C:pore complex"/>
    <property type="evidence" value="ECO:0007669"/>
    <property type="project" value="InterPro"/>
</dbReference>
<dbReference type="Proteomes" id="UP001501920">
    <property type="component" value="Chromosome 10"/>
</dbReference>
<sequence>LMFYTTDPAHKINSIRHVFKYGGYCFHPPQPTIEKNTREACCFSKTNHVARGAIGVMTYQICTDDKRCFGELAIMFSVPYDYNFFRNWFALGIYERPISCDYNLFYQMYYNNGSFTRAKGKGNSIDYTGKHAYVTGTMSAFGQSIMKVEFRDR</sequence>
<dbReference type="Gene3D" id="2.60.270.20">
    <property type="entry name" value="Cytolysin/lectin"/>
    <property type="match status" value="1"/>
</dbReference>
<name>A0AAR2IWB8_PYGNA</name>
<keyword evidence="3" id="KW-1052">Target cell membrane</keyword>
<dbReference type="AlphaFoldDB" id="A0AAR2IWB8"/>
<dbReference type="InterPro" id="IPR009104">
    <property type="entry name" value="Anemon_actinoporin-like"/>
</dbReference>
<dbReference type="GeneTree" id="ENSGT00940000164286"/>
<evidence type="ECO:0008006" key="8">
    <source>
        <dbReference type="Google" id="ProtNLM"/>
    </source>
</evidence>
<evidence type="ECO:0000256" key="2">
    <source>
        <dbReference type="ARBA" id="ARBA00004532"/>
    </source>
</evidence>
<dbReference type="GO" id="GO:0044218">
    <property type="term" value="C:other organism cell membrane"/>
    <property type="evidence" value="ECO:0007669"/>
    <property type="project" value="UniProtKB-KW"/>
</dbReference>
<keyword evidence="4" id="KW-0472">Membrane</keyword>
<dbReference type="PANTHER" id="PTHR40388:SF1">
    <property type="entry name" value="BRYOPORIN"/>
    <property type="match status" value="1"/>
</dbReference>
<evidence type="ECO:0000256" key="5">
    <source>
        <dbReference type="ARBA" id="ARBA00023331"/>
    </source>
</evidence>
<dbReference type="PANTHER" id="PTHR40388">
    <property type="entry name" value="BRYOPORIN"/>
    <property type="match status" value="1"/>
</dbReference>
<dbReference type="InterPro" id="IPR015926">
    <property type="entry name" value="Cytolysin/lectin"/>
</dbReference>
<organism evidence="6 7">
    <name type="scientific">Pygocentrus nattereri</name>
    <name type="common">Red-bellied piranha</name>
    <dbReference type="NCBI Taxonomy" id="42514"/>
    <lineage>
        <taxon>Eukaryota</taxon>
        <taxon>Metazoa</taxon>
        <taxon>Chordata</taxon>
        <taxon>Craniata</taxon>
        <taxon>Vertebrata</taxon>
        <taxon>Euteleostomi</taxon>
        <taxon>Actinopterygii</taxon>
        <taxon>Neopterygii</taxon>
        <taxon>Teleostei</taxon>
        <taxon>Ostariophysi</taxon>
        <taxon>Characiformes</taxon>
        <taxon>Characoidei</taxon>
        <taxon>Pygocentrus</taxon>
    </lineage>
</organism>
<keyword evidence="7" id="KW-1185">Reference proteome</keyword>
<keyword evidence="5" id="KW-0166">Nematocyst</keyword>
<evidence type="ECO:0000256" key="4">
    <source>
        <dbReference type="ARBA" id="ARBA00023298"/>
    </source>
</evidence>
<dbReference type="Pfam" id="PF06369">
    <property type="entry name" value="Anemone_cytotox"/>
    <property type="match status" value="1"/>
</dbReference>
<protein>
    <recommendedName>
        <fullName evidence="8">Actinoporin-like protein</fullName>
    </recommendedName>
</protein>
<evidence type="ECO:0000256" key="1">
    <source>
        <dbReference type="ARBA" id="ARBA00004175"/>
    </source>
</evidence>
<evidence type="ECO:0000313" key="6">
    <source>
        <dbReference type="Ensembl" id="ENSPNAP00000041906.1"/>
    </source>
</evidence>
<evidence type="ECO:0000256" key="3">
    <source>
        <dbReference type="ARBA" id="ARBA00022537"/>
    </source>
</evidence>
<keyword evidence="4" id="KW-1053">Target membrane</keyword>
<reference evidence="6" key="3">
    <citation type="submission" date="2025-09" db="UniProtKB">
        <authorList>
            <consortium name="Ensembl"/>
        </authorList>
    </citation>
    <scope>IDENTIFICATION</scope>
</reference>
<dbReference type="GO" id="GO:0051715">
    <property type="term" value="P:cytolysis in another organism"/>
    <property type="evidence" value="ECO:0007669"/>
    <property type="project" value="InterPro"/>
</dbReference>
<dbReference type="GO" id="GO:0015267">
    <property type="term" value="F:channel activity"/>
    <property type="evidence" value="ECO:0007669"/>
    <property type="project" value="InterPro"/>
</dbReference>
<dbReference type="GO" id="GO:0006812">
    <property type="term" value="P:monoatomic cation transport"/>
    <property type="evidence" value="ECO:0007669"/>
    <property type="project" value="InterPro"/>
</dbReference>
<reference evidence="6 7" key="1">
    <citation type="submission" date="2020-10" db="EMBL/GenBank/DDBJ databases">
        <title>Pygocentrus nattereri (red-bellied piranha) genome, fPygNat1, primary haplotype.</title>
        <authorList>
            <person name="Myers G."/>
            <person name="Meyer A."/>
            <person name="Karagic N."/>
            <person name="Pippel M."/>
            <person name="Winkler S."/>
            <person name="Tracey A."/>
            <person name="Wood J."/>
            <person name="Formenti G."/>
            <person name="Howe K."/>
            <person name="Fedrigo O."/>
            <person name="Jarvis E.D."/>
        </authorList>
    </citation>
    <scope>NUCLEOTIDE SEQUENCE [LARGE SCALE GENOMIC DNA]</scope>
</reference>
<dbReference type="SUPFAM" id="SSF63724">
    <property type="entry name" value="Cytolysin/lectin"/>
    <property type="match status" value="1"/>
</dbReference>
<comment type="subcellular location">
    <subcellularLocation>
        <location evidence="2">Nematocyst</location>
    </subcellularLocation>
    <subcellularLocation>
        <location evidence="1">Target cell membrane</location>
    </subcellularLocation>
</comment>
<dbReference type="GO" id="GO:0046931">
    <property type="term" value="P:pore complex assembly"/>
    <property type="evidence" value="ECO:0007669"/>
    <property type="project" value="InterPro"/>
</dbReference>
<dbReference type="GO" id="GO:0042151">
    <property type="term" value="C:nematocyst"/>
    <property type="evidence" value="ECO:0007669"/>
    <property type="project" value="UniProtKB-SubCell"/>
</dbReference>
<proteinExistence type="predicted"/>
<dbReference type="Ensembl" id="ENSPNAT00000076842.1">
    <property type="protein sequence ID" value="ENSPNAP00000041906.1"/>
    <property type="gene ID" value="ENSPNAG00000032810.1"/>
</dbReference>
<dbReference type="InterPro" id="IPR050677">
    <property type="entry name" value="Actinoporin_PFT"/>
</dbReference>
<evidence type="ECO:0000313" key="7">
    <source>
        <dbReference type="Proteomes" id="UP001501920"/>
    </source>
</evidence>
<accession>A0AAR2IWB8</accession>
<reference evidence="6" key="2">
    <citation type="submission" date="2025-08" db="UniProtKB">
        <authorList>
            <consortium name="Ensembl"/>
        </authorList>
    </citation>
    <scope>IDENTIFICATION</scope>
</reference>